<proteinExistence type="predicted"/>
<accession>A0A5K7SC42</accession>
<dbReference type="KEGG" id="anf:AQPE_3316"/>
<dbReference type="RefSeq" id="WP_318347415.1">
    <property type="nucleotide sequence ID" value="NZ_AP018694.1"/>
</dbReference>
<name>A0A5K7SC42_9BACT</name>
<dbReference type="Proteomes" id="UP001193389">
    <property type="component" value="Chromosome"/>
</dbReference>
<evidence type="ECO:0000256" key="1">
    <source>
        <dbReference type="SAM" id="Phobius"/>
    </source>
</evidence>
<keyword evidence="1" id="KW-0472">Membrane</keyword>
<dbReference type="EMBL" id="AP018694">
    <property type="protein sequence ID" value="BBE19142.1"/>
    <property type="molecule type" value="Genomic_DNA"/>
</dbReference>
<sequence>MKNEELDQIIEKSFRTEPGFQLSPDFATKVAFTVVRREQWKTDLREYLYLTGILLSLLAVVSGFYYFVDKAFVIQAVAFLSNNIIPVILLAFLLNFIWFADRVLLRLLFTRWSKT</sequence>
<keyword evidence="1" id="KW-1133">Transmembrane helix</keyword>
<dbReference type="AlphaFoldDB" id="A0A5K7SC42"/>
<evidence type="ECO:0000313" key="2">
    <source>
        <dbReference type="EMBL" id="BBE19142.1"/>
    </source>
</evidence>
<keyword evidence="3" id="KW-1185">Reference proteome</keyword>
<keyword evidence="1" id="KW-0812">Transmembrane</keyword>
<feature type="transmembrane region" description="Helical" evidence="1">
    <location>
        <begin position="73"/>
        <end position="99"/>
    </location>
</feature>
<organism evidence="2 3">
    <name type="scientific">Aquipluma nitroreducens</name>
    <dbReference type="NCBI Taxonomy" id="2010828"/>
    <lineage>
        <taxon>Bacteria</taxon>
        <taxon>Pseudomonadati</taxon>
        <taxon>Bacteroidota</taxon>
        <taxon>Bacteroidia</taxon>
        <taxon>Marinilabiliales</taxon>
        <taxon>Prolixibacteraceae</taxon>
        <taxon>Aquipluma</taxon>
    </lineage>
</organism>
<evidence type="ECO:0000313" key="3">
    <source>
        <dbReference type="Proteomes" id="UP001193389"/>
    </source>
</evidence>
<feature type="transmembrane region" description="Helical" evidence="1">
    <location>
        <begin position="47"/>
        <end position="67"/>
    </location>
</feature>
<gene>
    <name evidence="2" type="ORF">AQPE_3316</name>
</gene>
<reference evidence="2" key="1">
    <citation type="journal article" date="2020" name="Int. J. Syst. Evol. Microbiol.">
        <title>Aquipluma nitroreducens gen. nov. sp. nov., a novel facultatively anaerobic bacterium isolated from a freshwater lake.</title>
        <authorList>
            <person name="Watanabe M."/>
            <person name="Kojima H."/>
            <person name="Fukui M."/>
        </authorList>
    </citation>
    <scope>NUCLEOTIDE SEQUENCE</scope>
    <source>
        <strain evidence="2">MeG22</strain>
    </source>
</reference>
<protein>
    <submittedName>
        <fullName evidence="2">Uncharacterized protein</fullName>
    </submittedName>
</protein>